<proteinExistence type="inferred from homology"/>
<evidence type="ECO:0000256" key="4">
    <source>
        <dbReference type="ARBA" id="ARBA00022491"/>
    </source>
</evidence>
<dbReference type="EMBL" id="JACGWJ010000012">
    <property type="protein sequence ID" value="KAL0384119.1"/>
    <property type="molecule type" value="Genomic_DNA"/>
</dbReference>
<reference evidence="9" key="1">
    <citation type="submission" date="2020-06" db="EMBL/GenBank/DDBJ databases">
        <authorList>
            <person name="Li T."/>
            <person name="Hu X."/>
            <person name="Zhang T."/>
            <person name="Song X."/>
            <person name="Zhang H."/>
            <person name="Dai N."/>
            <person name="Sheng W."/>
            <person name="Hou X."/>
            <person name="Wei L."/>
        </authorList>
    </citation>
    <scope>NUCLEOTIDE SEQUENCE</scope>
    <source>
        <strain evidence="9">G02</strain>
        <tissue evidence="9">Leaf</tissue>
    </source>
</reference>
<dbReference type="GO" id="GO:0045944">
    <property type="term" value="P:positive regulation of transcription by RNA polymerase II"/>
    <property type="evidence" value="ECO:0007669"/>
    <property type="project" value="TreeGrafter"/>
</dbReference>
<protein>
    <recommendedName>
        <fullName evidence="3">Mediator of RNA polymerase II transcription subunit 13</fullName>
    </recommendedName>
</protein>
<reference evidence="9" key="2">
    <citation type="journal article" date="2024" name="Plant">
        <title>Genomic evolution and insights into agronomic trait innovations of Sesamum species.</title>
        <authorList>
            <person name="Miao H."/>
            <person name="Wang L."/>
            <person name="Qu L."/>
            <person name="Liu H."/>
            <person name="Sun Y."/>
            <person name="Le M."/>
            <person name="Wang Q."/>
            <person name="Wei S."/>
            <person name="Zheng Y."/>
            <person name="Lin W."/>
            <person name="Duan Y."/>
            <person name="Cao H."/>
            <person name="Xiong S."/>
            <person name="Wang X."/>
            <person name="Wei L."/>
            <person name="Li C."/>
            <person name="Ma Q."/>
            <person name="Ju M."/>
            <person name="Zhao R."/>
            <person name="Li G."/>
            <person name="Mu C."/>
            <person name="Tian Q."/>
            <person name="Mei H."/>
            <person name="Zhang T."/>
            <person name="Gao T."/>
            <person name="Zhang H."/>
        </authorList>
    </citation>
    <scope>NUCLEOTIDE SEQUENCE</scope>
    <source>
        <strain evidence="9">G02</strain>
    </source>
</reference>
<evidence type="ECO:0000256" key="3">
    <source>
        <dbReference type="ARBA" id="ARBA00019618"/>
    </source>
</evidence>
<keyword evidence="5" id="KW-0805">Transcription regulation</keyword>
<evidence type="ECO:0000256" key="5">
    <source>
        <dbReference type="ARBA" id="ARBA00023015"/>
    </source>
</evidence>
<accession>A0AAW2RVC6</accession>
<feature type="region of interest" description="Disordered" evidence="8">
    <location>
        <begin position="411"/>
        <end position="431"/>
    </location>
</feature>
<feature type="region of interest" description="Disordered" evidence="8">
    <location>
        <begin position="132"/>
        <end position="155"/>
    </location>
</feature>
<organism evidence="9">
    <name type="scientific">Sesamum radiatum</name>
    <name type="common">Black benniseed</name>
    <dbReference type="NCBI Taxonomy" id="300843"/>
    <lineage>
        <taxon>Eukaryota</taxon>
        <taxon>Viridiplantae</taxon>
        <taxon>Streptophyta</taxon>
        <taxon>Embryophyta</taxon>
        <taxon>Tracheophyta</taxon>
        <taxon>Spermatophyta</taxon>
        <taxon>Magnoliopsida</taxon>
        <taxon>eudicotyledons</taxon>
        <taxon>Gunneridae</taxon>
        <taxon>Pentapetalae</taxon>
        <taxon>asterids</taxon>
        <taxon>lamiids</taxon>
        <taxon>Lamiales</taxon>
        <taxon>Pedaliaceae</taxon>
        <taxon>Sesamum</taxon>
    </lineage>
</organism>
<name>A0AAW2RVC6_SESRA</name>
<feature type="compositionally biased region" description="Polar residues" evidence="8">
    <location>
        <begin position="200"/>
        <end position="212"/>
    </location>
</feature>
<feature type="region of interest" description="Disordered" evidence="8">
    <location>
        <begin position="837"/>
        <end position="865"/>
    </location>
</feature>
<dbReference type="InterPro" id="IPR051139">
    <property type="entry name" value="Mediator_complx_sub13"/>
</dbReference>
<keyword evidence="4" id="KW-0678">Repressor</keyword>
<feature type="compositionally biased region" description="Basic and acidic residues" evidence="8">
    <location>
        <begin position="188"/>
        <end position="198"/>
    </location>
</feature>
<feature type="compositionally biased region" description="Low complexity" evidence="8">
    <location>
        <begin position="213"/>
        <end position="231"/>
    </location>
</feature>
<comment type="caution">
    <text evidence="9">The sequence shown here is derived from an EMBL/GenBank/DDBJ whole genome shotgun (WGS) entry which is preliminary data.</text>
</comment>
<dbReference type="PANTHER" id="PTHR48249">
    <property type="entry name" value="MEDIATOR OF RNA POLYMERASE II TRANSCRIPTION SUBUNIT 13"/>
    <property type="match status" value="1"/>
</dbReference>
<evidence type="ECO:0000256" key="7">
    <source>
        <dbReference type="ARBA" id="ARBA00023242"/>
    </source>
</evidence>
<evidence type="ECO:0000256" key="1">
    <source>
        <dbReference type="ARBA" id="ARBA00004123"/>
    </source>
</evidence>
<gene>
    <name evidence="9" type="ORF">Sradi_2806200</name>
</gene>
<comment type="subcellular location">
    <subcellularLocation>
        <location evidence="1">Nucleus</location>
    </subcellularLocation>
</comment>
<feature type="compositionally biased region" description="Polar residues" evidence="8">
    <location>
        <begin position="631"/>
        <end position="641"/>
    </location>
</feature>
<keyword evidence="6" id="KW-0804">Transcription</keyword>
<dbReference type="GO" id="GO:0003713">
    <property type="term" value="F:transcription coactivator activity"/>
    <property type="evidence" value="ECO:0007669"/>
    <property type="project" value="TreeGrafter"/>
</dbReference>
<dbReference type="PANTHER" id="PTHR48249:SF3">
    <property type="entry name" value="MEDIATOR OF RNA POLYMERASE II TRANSCRIPTION SUBUNIT 13"/>
    <property type="match status" value="1"/>
</dbReference>
<feature type="compositionally biased region" description="Polar residues" evidence="8">
    <location>
        <begin position="839"/>
        <end position="853"/>
    </location>
</feature>
<evidence type="ECO:0000313" key="9">
    <source>
        <dbReference type="EMBL" id="KAL0384119.1"/>
    </source>
</evidence>
<feature type="compositionally biased region" description="Polar residues" evidence="8">
    <location>
        <begin position="415"/>
        <end position="431"/>
    </location>
</feature>
<keyword evidence="7" id="KW-0539">Nucleus</keyword>
<dbReference type="GO" id="GO:0016592">
    <property type="term" value="C:mediator complex"/>
    <property type="evidence" value="ECO:0007669"/>
    <property type="project" value="TreeGrafter"/>
</dbReference>
<sequence>MSKAFSQEVVLVLCRRGQPVAEFIFAATEEAIFVHVIVSAKHVRALSSGDIEPFLSSSCRRSTDRISGCCPGDLVKQVYLSAGKFRGSNGIVGLPHHVAQGSGLPGQLRGQNCYVEVTLGCHDKVVKNVNSHTNLSHTHGTESPATGRGTQRWSSDKHLVSEKMFVYPAEAVLVPVMQTSFARSSLKSNDKVDSRGESSLEPSGTRSQHGYRSSSNSNSSSNCSISSSSSDSEPKTLGAGDPEADADSLMSRQSGLSSLGHMQNDGLQLVSKRPRTGTSESFGQAGMVLNPSMSDYGTMEVNNVSITGVGNEQVGSQWGWDDDDRGIGMDIQALLSEFGDFGDFFENDALPFGEPPGSAESQALMFPPPEGGELVSSPSNSVMDVSREMLLPVGFPTFDSFNHLQAPTSMEDLASKSQEATKSSASGQVTSNLPSFSGEFDHVVKAEALMTFAPEYGGVETPKSEISSVIFRSPYVPKSGKVDSASSSNNYVYSATPPSSPCYDGSDEKSVLPASMKACAERNDSSSVLRSKKYYTHVERGRQHIAGSNSSFPKGEVGVASSQFSVFSQTNVDHVSSKASEGSAREDNFLPTSRTVLATEIECLMSQTSMCRLRHTLLSSNSPSPAGVSGLSGNSTPNQAHVDSSTIVDNISIKSEVKKKEIIPARLAGDTDGGILDGPLSAPVGVWRSVGLPKVAKTSAPTASGTSLMALHYLSNRQLHLSMWHWMLIVVMVLMAGLHFKSSGGVDFPVDPLWYMLVVGDFWRSCHSLDIAGMELVDPLTVDMSYYVVCPNIDPLTTAATDFFLQLGTEWQKALYSAGGSDVKKWSLQLRRSFPDGISPSSNGNSLQQQEMSLMQERGLPSSPSPLYSSHTKASAFMKGGIAQPSSRKPLMGGHAVLDNSKGLLQWVQSISFVSVSIDHSLQLVFQADSTLPGTSQASTTSSHSGYLEGYTPVKSLGSTSASYVLIPSPSMRFLPPAILQLPTCLTADSPPLAHLLHSKGSAIPLSTGFVVSKAVPSMRKDYRSLSKEEWPSILSVSLVDYYGGNNFSQEKIVKGVNKQAGRGMNSDAKDFEVETHMILESIAAELHSLSWMTVSPAYLERRSALPFHCDMVLRLRRLLHFADKELSRLPEKARV</sequence>
<evidence type="ECO:0000256" key="2">
    <source>
        <dbReference type="ARBA" id="ARBA00009354"/>
    </source>
</evidence>
<evidence type="ECO:0000256" key="6">
    <source>
        <dbReference type="ARBA" id="ARBA00023163"/>
    </source>
</evidence>
<feature type="compositionally biased region" description="Polar residues" evidence="8">
    <location>
        <begin position="132"/>
        <end position="153"/>
    </location>
</feature>
<comment type="similarity">
    <text evidence="2">Belongs to the Mediator complex subunit 13 family.</text>
</comment>
<feature type="region of interest" description="Disordered" evidence="8">
    <location>
        <begin position="622"/>
        <end position="641"/>
    </location>
</feature>
<dbReference type="AlphaFoldDB" id="A0AAW2RVC6"/>
<feature type="region of interest" description="Disordered" evidence="8">
    <location>
        <begin position="184"/>
        <end position="248"/>
    </location>
</feature>
<evidence type="ECO:0000256" key="8">
    <source>
        <dbReference type="SAM" id="MobiDB-lite"/>
    </source>
</evidence>